<evidence type="ECO:0000256" key="2">
    <source>
        <dbReference type="ARBA" id="ARBA00022736"/>
    </source>
</evidence>
<feature type="compositionally biased region" description="Acidic residues" evidence="4">
    <location>
        <begin position="159"/>
        <end position="171"/>
    </location>
</feature>
<dbReference type="InterPro" id="IPR004785">
    <property type="entry name" value="RpiB"/>
</dbReference>
<dbReference type="NCBIfam" id="TIGR01120">
    <property type="entry name" value="rpiB"/>
    <property type="match status" value="1"/>
</dbReference>
<dbReference type="EC" id="5.3.1.6" evidence="5"/>
<dbReference type="PANTHER" id="PTHR30345:SF0">
    <property type="entry name" value="DNA DAMAGE-REPAIR_TOLERATION PROTEIN DRT102"/>
    <property type="match status" value="1"/>
</dbReference>
<dbReference type="Proteomes" id="UP000826550">
    <property type="component" value="Chromosome"/>
</dbReference>
<protein>
    <submittedName>
        <fullName evidence="5">Ribose 5-phosphate isomerase B</fullName>
        <ecNumber evidence="5">5.3.1.6</ecNumber>
    </submittedName>
</protein>
<gene>
    <name evidence="5" type="primary">rpiB</name>
    <name evidence="5" type="ORF">GYM71_01660</name>
</gene>
<dbReference type="Gene3D" id="3.40.1400.10">
    <property type="entry name" value="Sugar-phosphate isomerase, RpiB/LacA/LacB"/>
    <property type="match status" value="1"/>
</dbReference>
<dbReference type="PIRSF" id="PIRSF005384">
    <property type="entry name" value="RpiB_LacA_B"/>
    <property type="match status" value="1"/>
</dbReference>
<dbReference type="NCBIfam" id="TIGR00689">
    <property type="entry name" value="rpiB_lacA_lacB"/>
    <property type="match status" value="1"/>
</dbReference>
<evidence type="ECO:0000313" key="6">
    <source>
        <dbReference type="Proteomes" id="UP000826550"/>
    </source>
</evidence>
<dbReference type="InterPro" id="IPR036569">
    <property type="entry name" value="RpiB_LacA_LacB_sf"/>
</dbReference>
<dbReference type="PANTHER" id="PTHR30345">
    <property type="entry name" value="RIBOSE-5-PHOSPHATE ISOMERASE B"/>
    <property type="match status" value="1"/>
</dbReference>
<dbReference type="SUPFAM" id="SSF89623">
    <property type="entry name" value="Ribose/Galactose isomerase RpiB/AlsB"/>
    <property type="match status" value="1"/>
</dbReference>
<keyword evidence="3 5" id="KW-0413">Isomerase</keyword>
<evidence type="ECO:0000256" key="4">
    <source>
        <dbReference type="SAM" id="MobiDB-lite"/>
    </source>
</evidence>
<evidence type="ECO:0000313" key="5">
    <source>
        <dbReference type="EMBL" id="QYN53803.1"/>
    </source>
</evidence>
<comment type="similarity">
    <text evidence="1">Belongs to the LacAB/RpiB family.</text>
</comment>
<organism evidence="5 6">
    <name type="scientific">Lactobacillus panisapium</name>
    <dbReference type="NCBI Taxonomy" id="2012495"/>
    <lineage>
        <taxon>Bacteria</taxon>
        <taxon>Bacillati</taxon>
        <taxon>Bacillota</taxon>
        <taxon>Bacilli</taxon>
        <taxon>Lactobacillales</taxon>
        <taxon>Lactobacillaceae</taxon>
        <taxon>Lactobacillus</taxon>
    </lineage>
</organism>
<keyword evidence="6" id="KW-1185">Reference proteome</keyword>
<sequence length="171" mass="18824">MKIAFGSDHVGLELKPTIIEYVKSLGYEVHDFGTKIAERTDYPIYGKKVGEAVASGEYDLGIVICGTGVGISLAANKVKGIRACVCSDCYSAKLSRMHNNTNVLAFGSRVVGSELAKMIVKNWLEAKFIGGRHQRRIEELAAIEDGDDDKFTELKDSDEYNGQEEFENQPL</sequence>
<dbReference type="InterPro" id="IPR003500">
    <property type="entry name" value="RpiB_LacA_LacB"/>
</dbReference>
<reference evidence="5 6" key="1">
    <citation type="submission" date="2020-01" db="EMBL/GenBank/DDBJ databases">
        <title>Vast differences in strain-level diversity in the gut microbiota of two closely related honey bee species.</title>
        <authorList>
            <person name="Ellegaard K.M."/>
            <person name="Suenami S."/>
            <person name="Miyazaki R."/>
            <person name="Engel P."/>
        </authorList>
    </citation>
    <scope>NUCLEOTIDE SEQUENCE [LARGE SCALE GENOMIC DNA]</scope>
    <source>
        <strain evidence="5 6">ESL0416</strain>
    </source>
</reference>
<accession>A0ABX8WC46</accession>
<feature type="region of interest" description="Disordered" evidence="4">
    <location>
        <begin position="150"/>
        <end position="171"/>
    </location>
</feature>
<dbReference type="NCBIfam" id="NF004051">
    <property type="entry name" value="PRK05571.1"/>
    <property type="match status" value="1"/>
</dbReference>
<dbReference type="Pfam" id="PF02502">
    <property type="entry name" value="LacAB_rpiB"/>
    <property type="match status" value="1"/>
</dbReference>
<dbReference type="EMBL" id="CP048268">
    <property type="protein sequence ID" value="QYN53803.1"/>
    <property type="molecule type" value="Genomic_DNA"/>
</dbReference>
<evidence type="ECO:0000256" key="1">
    <source>
        <dbReference type="ARBA" id="ARBA00008754"/>
    </source>
</evidence>
<proteinExistence type="inferred from homology"/>
<keyword evidence="2" id="KW-0423">Lactose metabolism</keyword>
<dbReference type="GO" id="GO:0004751">
    <property type="term" value="F:ribose-5-phosphate isomerase activity"/>
    <property type="evidence" value="ECO:0007669"/>
    <property type="project" value="UniProtKB-EC"/>
</dbReference>
<dbReference type="RefSeq" id="WP_272876721.1">
    <property type="nucleotide sequence ID" value="NZ_CP048268.1"/>
</dbReference>
<name>A0ABX8WC46_9LACO</name>
<evidence type="ECO:0000256" key="3">
    <source>
        <dbReference type="ARBA" id="ARBA00023235"/>
    </source>
</evidence>